<organism evidence="2 3">
    <name type="scientific">Desulfomicrobium macestii</name>
    <dbReference type="NCBI Taxonomy" id="90731"/>
    <lineage>
        <taxon>Bacteria</taxon>
        <taxon>Pseudomonadati</taxon>
        <taxon>Thermodesulfobacteriota</taxon>
        <taxon>Desulfovibrionia</taxon>
        <taxon>Desulfovibrionales</taxon>
        <taxon>Desulfomicrobiaceae</taxon>
        <taxon>Desulfomicrobium</taxon>
    </lineage>
</organism>
<dbReference type="RefSeq" id="WP_192624627.1">
    <property type="nucleotide sequence ID" value="NZ_JADBGG010000032.1"/>
</dbReference>
<dbReference type="Gene3D" id="1.10.260.40">
    <property type="entry name" value="lambda repressor-like DNA-binding domains"/>
    <property type="match status" value="1"/>
</dbReference>
<feature type="domain" description="HTH cro/C1-type" evidence="1">
    <location>
        <begin position="19"/>
        <end position="73"/>
    </location>
</feature>
<dbReference type="PROSITE" id="PS50943">
    <property type="entry name" value="HTH_CROC1"/>
    <property type="match status" value="1"/>
</dbReference>
<dbReference type="EMBL" id="JADBGG010000032">
    <property type="protein sequence ID" value="MBE1426730.1"/>
    <property type="molecule type" value="Genomic_DNA"/>
</dbReference>
<sequence>MKKSFSMTEVLSMKVGKNLKSARLRRELSIQKLAEISELSPTTIEKIEKGDPETPIKNIIDILYAMQIERQILQIANPMKDSYKNHLSEDNFKNNYNNIIQDDKKFDF</sequence>
<comment type="caution">
    <text evidence="2">The sequence shown here is derived from an EMBL/GenBank/DDBJ whole genome shotgun (WGS) entry which is preliminary data.</text>
</comment>
<dbReference type="SMART" id="SM00530">
    <property type="entry name" value="HTH_XRE"/>
    <property type="match status" value="1"/>
</dbReference>
<name>A0ABR9H7N9_9BACT</name>
<dbReference type="SUPFAM" id="SSF47413">
    <property type="entry name" value="lambda repressor-like DNA-binding domains"/>
    <property type="match status" value="1"/>
</dbReference>
<reference evidence="2 3" key="1">
    <citation type="submission" date="2020-10" db="EMBL/GenBank/DDBJ databases">
        <title>Genomic Encyclopedia of Type Strains, Phase IV (KMG-IV): sequencing the most valuable type-strain genomes for metagenomic binning, comparative biology and taxonomic classification.</title>
        <authorList>
            <person name="Goeker M."/>
        </authorList>
    </citation>
    <scope>NUCLEOTIDE SEQUENCE [LARGE SCALE GENOMIC DNA]</scope>
    <source>
        <strain evidence="2 3">DSM 4194</strain>
    </source>
</reference>
<dbReference type="Pfam" id="PF01381">
    <property type="entry name" value="HTH_3"/>
    <property type="match status" value="1"/>
</dbReference>
<dbReference type="InterPro" id="IPR010982">
    <property type="entry name" value="Lambda_DNA-bd_dom_sf"/>
</dbReference>
<proteinExistence type="predicted"/>
<dbReference type="InterPro" id="IPR001387">
    <property type="entry name" value="Cro/C1-type_HTH"/>
</dbReference>
<protein>
    <submittedName>
        <fullName evidence="2">Transcriptional regulator with XRE-family HTH domain</fullName>
    </submittedName>
</protein>
<evidence type="ECO:0000313" key="3">
    <source>
        <dbReference type="Proteomes" id="UP000639010"/>
    </source>
</evidence>
<dbReference type="Proteomes" id="UP000639010">
    <property type="component" value="Unassembled WGS sequence"/>
</dbReference>
<keyword evidence="3" id="KW-1185">Reference proteome</keyword>
<dbReference type="CDD" id="cd00093">
    <property type="entry name" value="HTH_XRE"/>
    <property type="match status" value="1"/>
</dbReference>
<accession>A0ABR9H7N9</accession>
<gene>
    <name evidence="2" type="ORF">H4684_003398</name>
</gene>
<evidence type="ECO:0000313" key="2">
    <source>
        <dbReference type="EMBL" id="MBE1426730.1"/>
    </source>
</evidence>
<evidence type="ECO:0000259" key="1">
    <source>
        <dbReference type="PROSITE" id="PS50943"/>
    </source>
</evidence>